<dbReference type="RefSeq" id="WP_120188644.1">
    <property type="nucleotide sequence ID" value="NZ_MCHY01000006.1"/>
</dbReference>
<gene>
    <name evidence="2" type="ORF">BEP19_03295</name>
</gene>
<dbReference type="Proteomes" id="UP000284219">
    <property type="component" value="Unassembled WGS sequence"/>
</dbReference>
<organism evidence="2 3">
    <name type="scientific">Ammoniphilus oxalaticus</name>
    <dbReference type="NCBI Taxonomy" id="66863"/>
    <lineage>
        <taxon>Bacteria</taxon>
        <taxon>Bacillati</taxon>
        <taxon>Bacillota</taxon>
        <taxon>Bacilli</taxon>
        <taxon>Bacillales</taxon>
        <taxon>Paenibacillaceae</taxon>
        <taxon>Aneurinibacillus group</taxon>
        <taxon>Ammoniphilus</taxon>
    </lineage>
</organism>
<keyword evidence="1" id="KW-0472">Membrane</keyword>
<comment type="caution">
    <text evidence="2">The sequence shown here is derived from an EMBL/GenBank/DDBJ whole genome shotgun (WGS) entry which is preliminary data.</text>
</comment>
<keyword evidence="1" id="KW-1133">Transmembrane helix</keyword>
<keyword evidence="1" id="KW-0812">Transmembrane</keyword>
<reference evidence="2 3" key="1">
    <citation type="submission" date="2016-08" db="EMBL/GenBank/DDBJ databases">
        <title>Novel Firmicute Genomes.</title>
        <authorList>
            <person name="Poppleton D.I."/>
            <person name="Gribaldo S."/>
        </authorList>
    </citation>
    <scope>NUCLEOTIDE SEQUENCE [LARGE SCALE GENOMIC DNA]</scope>
    <source>
        <strain evidence="2 3">RAOx-1</strain>
    </source>
</reference>
<proteinExistence type="predicted"/>
<dbReference type="EMBL" id="MCHY01000006">
    <property type="protein sequence ID" value="RKD25964.1"/>
    <property type="molecule type" value="Genomic_DNA"/>
</dbReference>
<evidence type="ECO:0000313" key="3">
    <source>
        <dbReference type="Proteomes" id="UP000284219"/>
    </source>
</evidence>
<accession>A0A419SNT6</accession>
<evidence type="ECO:0000256" key="1">
    <source>
        <dbReference type="SAM" id="Phobius"/>
    </source>
</evidence>
<feature type="transmembrane region" description="Helical" evidence="1">
    <location>
        <begin position="12"/>
        <end position="31"/>
    </location>
</feature>
<name>A0A419SNT6_9BACL</name>
<protein>
    <submittedName>
        <fullName evidence="2">Uncharacterized protein</fullName>
    </submittedName>
</protein>
<evidence type="ECO:0000313" key="2">
    <source>
        <dbReference type="EMBL" id="RKD25964.1"/>
    </source>
</evidence>
<dbReference type="AlphaFoldDB" id="A0A419SNT6"/>
<feature type="transmembrane region" description="Helical" evidence="1">
    <location>
        <begin position="43"/>
        <end position="60"/>
    </location>
</feature>
<keyword evidence="3" id="KW-1185">Reference proteome</keyword>
<sequence length="69" mass="8011">MKKVRYLIRTNLVGIFTIILSALMFFLVIFRVDPFGKTKDNDLLTAVSSIAFLTFLYKLLKNIELRGIR</sequence>